<keyword evidence="6" id="KW-1185">Reference proteome</keyword>
<dbReference type="GO" id="GO:0004175">
    <property type="term" value="F:endopeptidase activity"/>
    <property type="evidence" value="ECO:0007669"/>
    <property type="project" value="UniProtKB-ARBA"/>
</dbReference>
<feature type="compositionally biased region" description="Low complexity" evidence="2">
    <location>
        <begin position="672"/>
        <end position="688"/>
    </location>
</feature>
<gene>
    <name evidence="5" type="ORF">PPROV_000938200</name>
</gene>
<protein>
    <recommendedName>
        <fullName evidence="4">CAAX prenyl protease 2/Lysostaphin resistance protein A-like domain-containing protein</fullName>
    </recommendedName>
</protein>
<sequence>MAEERMSKKMGNMKTPETFPPPPSPPPVASAPPPPAPPPAPPRCFTTACRVLVPIMEVYNKAFATMSEKEAEEEFKVLLKRKKNPVKAKRGTRRGTRPILYVGMHACEFVGMAMHDFPHTPIRGLEPFDFDRMRLSAHCLDIMETQQAVTAAPLARGVSASDRTYSLVVVAYVLERLPVQMVSKVLRELIRVSAGRLVVGISAYEGQSDAQITYSPEVDSPNIPKSMQTRQWWTQVFEDVGLRPDREVWRSFNMSLESLGPEWKNGPGSSGEWFNLQHHENAARAKTYAENQAALKGMKKGKLSKQQNRLNTLRAQMNQRSQEAGMLQSELMHRTAELDSHLNRRVQLHRERREREEAVNTAYKGALKKLDEQHELSMHRHGIRLYNPSMYTPKHAGALSHAKDDDVEKILQSYCSGNNAGEGEVPFIPARVVLQDFTGVPAVVHLADLASRGGVGKHVRWGRMQINEWFRSWFVTTNNLWDVPWTWADVVRFMAWWMAAFCFVGVIAAPSLVRMVGIDRATLGYGGQALYALCTDLLEFAVTLAVARACLGGFVGGKENNNQATKSQNASQMPTTMPTRKWAAAPVTATQKMNASDVNGASSAKTAAASFPMRLLARPRRGSGLRKLAAGIAVGCLCFPLVDRLSHYNRWVVSARSHIPVTSSSRHNHHQASAAEGSSATNTATSSSSSSKKAYTVSAAPPLEQTLSATGGLASNAAYVIVVSLCCPLWEEMVFRGILLPSLCKYLPPAWAVLASAAAFAGAHFAPSRTLPLAFLGLVLGTAMVSTRSIAAPIALHAMWNSHVLYTALTAAPL</sequence>
<name>A0A830HYZ8_9CHLO</name>
<feature type="transmembrane region" description="Helical" evidence="3">
    <location>
        <begin position="494"/>
        <end position="513"/>
    </location>
</feature>
<dbReference type="Proteomes" id="UP000660262">
    <property type="component" value="Unassembled WGS sequence"/>
</dbReference>
<keyword evidence="3" id="KW-0812">Transmembrane</keyword>
<reference evidence="5" key="1">
    <citation type="submission" date="2020-10" db="EMBL/GenBank/DDBJ databases">
        <title>Unveiling of a novel bifunctional photoreceptor, Dualchrome1, isolated from a cosmopolitan green alga.</title>
        <authorList>
            <person name="Suzuki S."/>
            <person name="Kawachi M."/>
        </authorList>
    </citation>
    <scope>NUCLEOTIDE SEQUENCE</scope>
    <source>
        <strain evidence="5">NIES 2893</strain>
    </source>
</reference>
<evidence type="ECO:0000313" key="5">
    <source>
        <dbReference type="EMBL" id="GHP10651.1"/>
    </source>
</evidence>
<keyword evidence="1" id="KW-0408">Iron</keyword>
<accession>A0A830HYZ8</accession>
<organism evidence="5 6">
    <name type="scientific">Pycnococcus provasolii</name>
    <dbReference type="NCBI Taxonomy" id="41880"/>
    <lineage>
        <taxon>Eukaryota</taxon>
        <taxon>Viridiplantae</taxon>
        <taxon>Chlorophyta</taxon>
        <taxon>Pseudoscourfieldiophyceae</taxon>
        <taxon>Pseudoscourfieldiales</taxon>
        <taxon>Pycnococcaceae</taxon>
        <taxon>Pycnococcus</taxon>
    </lineage>
</organism>
<feature type="region of interest" description="Disordered" evidence="2">
    <location>
        <begin position="1"/>
        <end position="39"/>
    </location>
</feature>
<keyword evidence="3" id="KW-0472">Membrane</keyword>
<dbReference type="EMBL" id="BNJQ01000030">
    <property type="protein sequence ID" value="GHP10651.1"/>
    <property type="molecule type" value="Genomic_DNA"/>
</dbReference>
<dbReference type="GO" id="GO:0080120">
    <property type="term" value="P:CAAX-box protein maturation"/>
    <property type="evidence" value="ECO:0007669"/>
    <property type="project" value="UniProtKB-ARBA"/>
</dbReference>
<dbReference type="InterPro" id="IPR015931">
    <property type="entry name" value="Acnase/IPM_dHydase_lsu_aba_1/3"/>
</dbReference>
<feature type="compositionally biased region" description="Pro residues" evidence="2">
    <location>
        <begin position="18"/>
        <end position="39"/>
    </location>
</feature>
<dbReference type="InterPro" id="IPR003675">
    <property type="entry name" value="Rce1/LyrA-like_dom"/>
</dbReference>
<evidence type="ECO:0000256" key="2">
    <source>
        <dbReference type="SAM" id="MobiDB-lite"/>
    </source>
</evidence>
<comment type="caution">
    <text evidence="5">The sequence shown here is derived from an EMBL/GenBank/DDBJ whole genome shotgun (WGS) entry which is preliminary data.</text>
</comment>
<dbReference type="OrthoDB" id="361580at2759"/>
<proteinExistence type="predicted"/>
<dbReference type="Pfam" id="PF02517">
    <property type="entry name" value="Rce1-like"/>
    <property type="match status" value="1"/>
</dbReference>
<evidence type="ECO:0000256" key="3">
    <source>
        <dbReference type="SAM" id="Phobius"/>
    </source>
</evidence>
<dbReference type="AlphaFoldDB" id="A0A830HYZ8"/>
<evidence type="ECO:0000259" key="4">
    <source>
        <dbReference type="Pfam" id="PF02517"/>
    </source>
</evidence>
<feature type="region of interest" description="Disordered" evidence="2">
    <location>
        <begin position="662"/>
        <end position="688"/>
    </location>
</feature>
<dbReference type="PANTHER" id="PTHR43592">
    <property type="entry name" value="CAAX AMINO TERMINAL PROTEASE"/>
    <property type="match status" value="1"/>
</dbReference>
<evidence type="ECO:0000256" key="1">
    <source>
        <dbReference type="ARBA" id="ARBA00023004"/>
    </source>
</evidence>
<keyword evidence="3" id="KW-1133">Transmembrane helix</keyword>
<feature type="domain" description="CAAX prenyl protease 2/Lysostaphin resistance protein A-like" evidence="4">
    <location>
        <begin position="717"/>
        <end position="802"/>
    </location>
</feature>
<dbReference type="PANTHER" id="PTHR43592:SF24">
    <property type="entry name" value="CAAX AMINO TERMINAL PROTEASE FAMILY PROTEIN"/>
    <property type="match status" value="1"/>
</dbReference>
<evidence type="ECO:0000313" key="6">
    <source>
        <dbReference type="Proteomes" id="UP000660262"/>
    </source>
</evidence>
<dbReference type="Gene3D" id="3.30.499.10">
    <property type="entry name" value="Aconitase, domain 3"/>
    <property type="match status" value="1"/>
</dbReference>